<dbReference type="RefSeq" id="WP_125696968.1">
    <property type="nucleotide sequence ID" value="NZ_JBHTOG010000008.1"/>
</dbReference>
<protein>
    <submittedName>
        <fullName evidence="1">Uncharacterized protein</fullName>
    </submittedName>
</protein>
<reference evidence="2" key="1">
    <citation type="journal article" date="2019" name="Int. J. Syst. Evol. Microbiol.">
        <title>The Global Catalogue of Microorganisms (GCM) 10K type strain sequencing project: providing services to taxonomists for standard genome sequencing and annotation.</title>
        <authorList>
            <consortium name="The Broad Institute Genomics Platform"/>
            <consortium name="The Broad Institute Genome Sequencing Center for Infectious Disease"/>
            <person name="Wu L."/>
            <person name="Ma J."/>
        </authorList>
    </citation>
    <scope>NUCLEOTIDE SEQUENCE [LARGE SCALE GENOMIC DNA]</scope>
    <source>
        <strain evidence="2">CCM 8947</strain>
    </source>
</reference>
<gene>
    <name evidence="1" type="ORF">ACFQ47_02080</name>
</gene>
<dbReference type="Proteomes" id="UP001597192">
    <property type="component" value="Unassembled WGS sequence"/>
</dbReference>
<comment type="caution">
    <text evidence="1">The sequence shown here is derived from an EMBL/GenBank/DDBJ whole genome shotgun (WGS) entry which is preliminary data.</text>
</comment>
<accession>A0ABW4CPQ3</accession>
<evidence type="ECO:0000313" key="1">
    <source>
        <dbReference type="EMBL" id="MFD1431476.1"/>
    </source>
</evidence>
<sequence length="119" mass="13168">MALETILQAMADNAVKVDSNDPAVIALVFALSDYWPVARPINHLAAKMTPEQFRAAVARQLLDPANQNIELTLKPTHALLGRYFGEDMTAVRALFFASAPYRIRLLAPTHLVFIKKALP</sequence>
<name>A0ABW4CPQ3_9LACO</name>
<dbReference type="EMBL" id="JBHTOG010000008">
    <property type="protein sequence ID" value="MFD1431476.1"/>
    <property type="molecule type" value="Genomic_DNA"/>
</dbReference>
<organism evidence="1 2">
    <name type="scientific">Lacticaseibacillus yichunensis</name>
    <dbReference type="NCBI Taxonomy" id="2486015"/>
    <lineage>
        <taxon>Bacteria</taxon>
        <taxon>Bacillati</taxon>
        <taxon>Bacillota</taxon>
        <taxon>Bacilli</taxon>
        <taxon>Lactobacillales</taxon>
        <taxon>Lactobacillaceae</taxon>
        <taxon>Lacticaseibacillus</taxon>
    </lineage>
</organism>
<evidence type="ECO:0000313" key="2">
    <source>
        <dbReference type="Proteomes" id="UP001597192"/>
    </source>
</evidence>
<keyword evidence="2" id="KW-1185">Reference proteome</keyword>
<proteinExistence type="predicted"/>